<dbReference type="InterPro" id="IPR019952">
    <property type="entry name" value="F420_OxRdatse_Rv1855c_pred"/>
</dbReference>
<gene>
    <name evidence="6" type="ORF">ACFFGN_20680</name>
</gene>
<name>A0ABV6QS00_9ACTN</name>
<keyword evidence="1" id="KW-0285">Flavoprotein</keyword>
<evidence type="ECO:0000256" key="4">
    <source>
        <dbReference type="ARBA" id="ARBA00023033"/>
    </source>
</evidence>
<keyword evidence="7" id="KW-1185">Reference proteome</keyword>
<evidence type="ECO:0000256" key="1">
    <source>
        <dbReference type="ARBA" id="ARBA00022630"/>
    </source>
</evidence>
<evidence type="ECO:0000259" key="5">
    <source>
        <dbReference type="Pfam" id="PF00296"/>
    </source>
</evidence>
<sequence>MDFSLWPALSRDWNGILEGAEYAERTGWHGVWFADHFMDNNEQRSGSILECFAVLSALAVRTERVRIGSLVAGNTYRHPAVVANQAAAIDQLSAGRFVLGIGAGWQVNEHAAYGIDLPPVKELLARFDEACQVFTALLTQERADFQGRFYQLSDAPMQPKPAHLPLLIGAAGEQVALGIVARYADEWNHWGTPELAAHKGKVFRDHCERIGRDPATVRRSAQALIAIIEPGDTEAAEQRERLSARMPHVVMGSAEEVRDAVGRYAEAGIDELIVPDSVLGDGTRRFDALERLRQEAFA</sequence>
<dbReference type="SUPFAM" id="SSF51679">
    <property type="entry name" value="Bacterial luciferase-like"/>
    <property type="match status" value="1"/>
</dbReference>
<evidence type="ECO:0000256" key="2">
    <source>
        <dbReference type="ARBA" id="ARBA00022643"/>
    </source>
</evidence>
<evidence type="ECO:0000313" key="7">
    <source>
        <dbReference type="Proteomes" id="UP001589890"/>
    </source>
</evidence>
<dbReference type="EMBL" id="JBHLTC010000027">
    <property type="protein sequence ID" value="MFC0626507.1"/>
    <property type="molecule type" value="Genomic_DNA"/>
</dbReference>
<dbReference type="PANTHER" id="PTHR42847">
    <property type="entry name" value="ALKANESULFONATE MONOOXYGENASE"/>
    <property type="match status" value="1"/>
</dbReference>
<dbReference type="Gene3D" id="3.20.20.30">
    <property type="entry name" value="Luciferase-like domain"/>
    <property type="match status" value="1"/>
</dbReference>
<dbReference type="Pfam" id="PF00296">
    <property type="entry name" value="Bac_luciferase"/>
    <property type="match status" value="1"/>
</dbReference>
<dbReference type="NCBIfam" id="TIGR03560">
    <property type="entry name" value="F420_Rv1855c"/>
    <property type="match status" value="1"/>
</dbReference>
<dbReference type="InterPro" id="IPR011251">
    <property type="entry name" value="Luciferase-like_dom"/>
</dbReference>
<dbReference type="InterPro" id="IPR036661">
    <property type="entry name" value="Luciferase-like_sf"/>
</dbReference>
<dbReference type="InterPro" id="IPR050172">
    <property type="entry name" value="SsuD_RutA_monooxygenase"/>
</dbReference>
<dbReference type="RefSeq" id="WP_380050150.1">
    <property type="nucleotide sequence ID" value="NZ_JBHLTC010000027.1"/>
</dbReference>
<protein>
    <submittedName>
        <fullName evidence="6">TIGR03560 family F420-dependent LLM class oxidoreductase</fullName>
    </submittedName>
</protein>
<dbReference type="PANTHER" id="PTHR42847:SF4">
    <property type="entry name" value="ALKANESULFONATE MONOOXYGENASE-RELATED"/>
    <property type="match status" value="1"/>
</dbReference>
<comment type="caution">
    <text evidence="6">The sequence shown here is derived from an EMBL/GenBank/DDBJ whole genome shotgun (WGS) entry which is preliminary data.</text>
</comment>
<proteinExistence type="predicted"/>
<feature type="domain" description="Luciferase-like" evidence="5">
    <location>
        <begin position="11"/>
        <end position="244"/>
    </location>
</feature>
<reference evidence="6 7" key="1">
    <citation type="submission" date="2024-09" db="EMBL/GenBank/DDBJ databases">
        <authorList>
            <person name="Sun Q."/>
            <person name="Mori K."/>
        </authorList>
    </citation>
    <scope>NUCLEOTIDE SEQUENCE [LARGE SCALE GENOMIC DNA]</scope>
    <source>
        <strain evidence="6 7">CGMCC 1.15906</strain>
    </source>
</reference>
<evidence type="ECO:0000256" key="3">
    <source>
        <dbReference type="ARBA" id="ARBA00023002"/>
    </source>
</evidence>
<dbReference type="Proteomes" id="UP001589890">
    <property type="component" value="Unassembled WGS sequence"/>
</dbReference>
<accession>A0ABV6QS00</accession>
<organism evidence="6 7">
    <name type="scientific">Kribbella deserti</name>
    <dbReference type="NCBI Taxonomy" id="1926257"/>
    <lineage>
        <taxon>Bacteria</taxon>
        <taxon>Bacillati</taxon>
        <taxon>Actinomycetota</taxon>
        <taxon>Actinomycetes</taxon>
        <taxon>Propionibacteriales</taxon>
        <taxon>Kribbellaceae</taxon>
        <taxon>Kribbella</taxon>
    </lineage>
</organism>
<evidence type="ECO:0000313" key="6">
    <source>
        <dbReference type="EMBL" id="MFC0626507.1"/>
    </source>
</evidence>
<keyword evidence="2" id="KW-0288">FMN</keyword>
<keyword evidence="3" id="KW-0560">Oxidoreductase</keyword>
<keyword evidence="4" id="KW-0503">Monooxygenase</keyword>